<reference evidence="3 5" key="3">
    <citation type="submission" date="2020-11" db="EMBL/GenBank/DDBJ databases">
        <title>Closed and high quality bacterial genomes of the OMM12 community.</title>
        <authorList>
            <person name="Marbouty M."/>
            <person name="Lamy-Besnier Q."/>
            <person name="Debarbieux L."/>
            <person name="Koszul R."/>
        </authorList>
    </citation>
    <scope>NUCLEOTIDE SEQUENCE [LARGE SCALE GENOMIC DNA]</scope>
    <source>
        <strain evidence="3 5">KB18</strain>
    </source>
</reference>
<dbReference type="KEGG" id="amur:ADH66_10625"/>
<dbReference type="EMBL" id="CP065321">
    <property type="protein sequence ID" value="QQR30343.1"/>
    <property type="molecule type" value="Genomic_DNA"/>
</dbReference>
<name>A0A1Z2XRL3_9FIRM</name>
<reference evidence="2" key="1">
    <citation type="journal article" date="2017" name="Genome Announc.">
        <title>High-Quality Whole-Genome Sequences of the Oligo-Mouse-Microbiota Bacterial Community.</title>
        <authorList>
            <person name="Garzetti D."/>
            <person name="Brugiroux S."/>
            <person name="Bunk B."/>
            <person name="Pukall R."/>
            <person name="McCoy K.D."/>
            <person name="Macpherson A.J."/>
            <person name="Stecher B."/>
        </authorList>
    </citation>
    <scope>NUCLEOTIDE SEQUENCE</scope>
    <source>
        <strain evidence="2">KB18</strain>
    </source>
</reference>
<proteinExistence type="predicted"/>
<gene>
    <name evidence="2" type="ORF">ADH66_10625</name>
    <name evidence="3" type="ORF">I5Q82_00930</name>
</gene>
<dbReference type="InterPro" id="IPR041657">
    <property type="entry name" value="HTH_17"/>
</dbReference>
<evidence type="ECO:0000313" key="4">
    <source>
        <dbReference type="Proteomes" id="UP000196710"/>
    </source>
</evidence>
<dbReference type="Pfam" id="PF12728">
    <property type="entry name" value="HTH_17"/>
    <property type="match status" value="1"/>
</dbReference>
<organism evidence="3 5">
    <name type="scientific">Acutalibacter muris</name>
    <dbReference type="NCBI Taxonomy" id="1796620"/>
    <lineage>
        <taxon>Bacteria</taxon>
        <taxon>Bacillati</taxon>
        <taxon>Bacillota</taxon>
        <taxon>Clostridia</taxon>
        <taxon>Eubacteriales</taxon>
        <taxon>Acutalibacteraceae</taxon>
        <taxon>Acutalibacter</taxon>
    </lineage>
</organism>
<dbReference type="RefSeq" id="WP_084384545.1">
    <property type="nucleotide sequence ID" value="NZ_CAJTCQ010000020.1"/>
</dbReference>
<accession>A0A1Z2XRL3</accession>
<protein>
    <submittedName>
        <fullName evidence="3">Helix-turn-helix domain-containing protein</fullName>
    </submittedName>
</protein>
<keyword evidence="4" id="KW-1185">Reference proteome</keyword>
<sequence length="89" mass="10094">MAVSKQLKKVHKELRDSLLFFVSRNLSKLLPLFLNAKTVAQVLEISAGETYQLLHRKDFPVVKIGSRLVVPKEKFLAWVEEQAGGGHHE</sequence>
<dbReference type="Proteomes" id="UP000196710">
    <property type="component" value="Chromosome"/>
</dbReference>
<evidence type="ECO:0000313" key="2">
    <source>
        <dbReference type="EMBL" id="ASB41066.1"/>
    </source>
</evidence>
<evidence type="ECO:0000259" key="1">
    <source>
        <dbReference type="Pfam" id="PF12728"/>
    </source>
</evidence>
<evidence type="ECO:0000313" key="3">
    <source>
        <dbReference type="EMBL" id="QQR30343.1"/>
    </source>
</evidence>
<evidence type="ECO:0000313" key="5">
    <source>
        <dbReference type="Proteomes" id="UP000596035"/>
    </source>
</evidence>
<reference evidence="4" key="2">
    <citation type="submission" date="2017-05" db="EMBL/GenBank/DDBJ databases">
        <title>Improved OligoMM genomes.</title>
        <authorList>
            <person name="Garzetti D."/>
        </authorList>
    </citation>
    <scope>NUCLEOTIDE SEQUENCE [LARGE SCALE GENOMIC DNA]</scope>
    <source>
        <strain evidence="4">KB18</strain>
    </source>
</reference>
<dbReference type="EMBL" id="CP021422">
    <property type="protein sequence ID" value="ASB41066.1"/>
    <property type="molecule type" value="Genomic_DNA"/>
</dbReference>
<dbReference type="Proteomes" id="UP000596035">
    <property type="component" value="Chromosome"/>
</dbReference>
<feature type="domain" description="Helix-turn-helix" evidence="1">
    <location>
        <begin position="34"/>
        <end position="82"/>
    </location>
</feature>
<dbReference type="AlphaFoldDB" id="A0A1Z2XRL3"/>